<keyword evidence="4" id="KW-0472">Membrane</keyword>
<evidence type="ECO:0000256" key="6">
    <source>
        <dbReference type="SAM" id="SignalP"/>
    </source>
</evidence>
<dbReference type="InterPro" id="IPR012944">
    <property type="entry name" value="SusD_RagB_dom"/>
</dbReference>
<name>A0A9D9IMP0_9BACT</name>
<evidence type="ECO:0000256" key="3">
    <source>
        <dbReference type="ARBA" id="ARBA00022729"/>
    </source>
</evidence>
<gene>
    <name evidence="9" type="ORF">IAB91_06035</name>
</gene>
<evidence type="ECO:0000256" key="4">
    <source>
        <dbReference type="ARBA" id="ARBA00023136"/>
    </source>
</evidence>
<dbReference type="SUPFAM" id="SSF48452">
    <property type="entry name" value="TPR-like"/>
    <property type="match status" value="1"/>
</dbReference>
<dbReference type="Gene3D" id="1.25.40.900">
    <property type="match status" value="1"/>
</dbReference>
<proteinExistence type="inferred from homology"/>
<protein>
    <submittedName>
        <fullName evidence="9">RagB/SusD family nutrient uptake outer membrane protein</fullName>
    </submittedName>
</protein>
<organism evidence="9 10">
    <name type="scientific">Candidatus Cryptobacteroides faecigallinarum</name>
    <dbReference type="NCBI Taxonomy" id="2840763"/>
    <lineage>
        <taxon>Bacteria</taxon>
        <taxon>Pseudomonadati</taxon>
        <taxon>Bacteroidota</taxon>
        <taxon>Bacteroidia</taxon>
        <taxon>Bacteroidales</taxon>
        <taxon>Candidatus Cryptobacteroides</taxon>
    </lineage>
</organism>
<evidence type="ECO:0000256" key="5">
    <source>
        <dbReference type="ARBA" id="ARBA00023237"/>
    </source>
</evidence>
<sequence>MKNHIIILLLNALLMTSVVCSCSFLDVEVVGKNTIEGFFKDYDSFRAAGEGLHRCMYDFYDDEYVRYAEIKGDLVNINAVNADEGILALFNYNITPSYTSSFPQTLWKKGYIIITNANNIITYGPKLKEDFPARTEAIDSIVATAHFARALAHFDLCNCYAQPYNYTPDASHIGIPVVDKIPGFDDEIKRDPVSKVYSLILSDLHTAEGMLSYKDDFDYYHVSRVACDALLARVYLYMEDYVNAETYAKKVMDRVPLTPASSYVSMFRNPHSDRDIDESILRLNGAFITSSMNALCDPTKSIKMEPDPSIINYYDISDVRRELFTYIPESIENENYQGHEYSAICKHLYYKSNSVDYYCTDPFVLRCSEMYLIHAEALCNGPKQDLAGAAQDLKALIARSLDITADEVSLIYSSKEDMQNLIDRERVKELCYEGHRIFDIIRNKRNLVRSAESNSTVKTVNYPDYRFILPIGQLEMQANPNMVQNEGYL</sequence>
<dbReference type="InterPro" id="IPR011990">
    <property type="entry name" value="TPR-like_helical_dom_sf"/>
</dbReference>
<keyword evidence="3 6" id="KW-0732">Signal</keyword>
<evidence type="ECO:0000256" key="2">
    <source>
        <dbReference type="ARBA" id="ARBA00006275"/>
    </source>
</evidence>
<dbReference type="Pfam" id="PF07980">
    <property type="entry name" value="SusD_RagB"/>
    <property type="match status" value="1"/>
</dbReference>
<comment type="caution">
    <text evidence="9">The sequence shown here is derived from an EMBL/GenBank/DDBJ whole genome shotgun (WGS) entry which is preliminary data.</text>
</comment>
<dbReference type="GO" id="GO:0009279">
    <property type="term" value="C:cell outer membrane"/>
    <property type="evidence" value="ECO:0007669"/>
    <property type="project" value="UniProtKB-SubCell"/>
</dbReference>
<comment type="similarity">
    <text evidence="2">Belongs to the SusD family.</text>
</comment>
<reference evidence="9" key="1">
    <citation type="submission" date="2020-10" db="EMBL/GenBank/DDBJ databases">
        <authorList>
            <person name="Gilroy R."/>
        </authorList>
    </citation>
    <scope>NUCLEOTIDE SEQUENCE</scope>
    <source>
        <strain evidence="9">B1-13419</strain>
    </source>
</reference>
<keyword evidence="5" id="KW-0998">Cell outer membrane</keyword>
<feature type="domain" description="RagB/SusD" evidence="7">
    <location>
        <begin position="329"/>
        <end position="488"/>
    </location>
</feature>
<evidence type="ECO:0000313" key="10">
    <source>
        <dbReference type="Proteomes" id="UP000823757"/>
    </source>
</evidence>
<reference evidence="9" key="2">
    <citation type="journal article" date="2021" name="PeerJ">
        <title>Extensive microbial diversity within the chicken gut microbiome revealed by metagenomics and culture.</title>
        <authorList>
            <person name="Gilroy R."/>
            <person name="Ravi A."/>
            <person name="Getino M."/>
            <person name="Pursley I."/>
            <person name="Horton D.L."/>
            <person name="Alikhan N.F."/>
            <person name="Baker D."/>
            <person name="Gharbi K."/>
            <person name="Hall N."/>
            <person name="Watson M."/>
            <person name="Adriaenssens E.M."/>
            <person name="Foster-Nyarko E."/>
            <person name="Jarju S."/>
            <person name="Secka A."/>
            <person name="Antonio M."/>
            <person name="Oren A."/>
            <person name="Chaudhuri R.R."/>
            <person name="La Ragione R."/>
            <person name="Hildebrand F."/>
            <person name="Pallen M.J."/>
        </authorList>
    </citation>
    <scope>NUCLEOTIDE SEQUENCE</scope>
    <source>
        <strain evidence="9">B1-13419</strain>
    </source>
</reference>
<comment type="subcellular location">
    <subcellularLocation>
        <location evidence="1">Cell outer membrane</location>
    </subcellularLocation>
</comment>
<dbReference type="Pfam" id="PF14322">
    <property type="entry name" value="SusD-like_3"/>
    <property type="match status" value="1"/>
</dbReference>
<dbReference type="EMBL" id="JADIMD010000094">
    <property type="protein sequence ID" value="MBO8474831.1"/>
    <property type="molecule type" value="Genomic_DNA"/>
</dbReference>
<dbReference type="PROSITE" id="PS51257">
    <property type="entry name" value="PROKAR_LIPOPROTEIN"/>
    <property type="match status" value="1"/>
</dbReference>
<dbReference type="Gene3D" id="1.25.40.390">
    <property type="match status" value="1"/>
</dbReference>
<feature type="signal peptide" evidence="6">
    <location>
        <begin position="1"/>
        <end position="21"/>
    </location>
</feature>
<dbReference type="InterPro" id="IPR033985">
    <property type="entry name" value="SusD-like_N"/>
</dbReference>
<dbReference type="AlphaFoldDB" id="A0A9D9IMP0"/>
<evidence type="ECO:0000313" key="9">
    <source>
        <dbReference type="EMBL" id="MBO8474831.1"/>
    </source>
</evidence>
<dbReference type="Proteomes" id="UP000823757">
    <property type="component" value="Unassembled WGS sequence"/>
</dbReference>
<feature type="chain" id="PRO_5039461143" evidence="6">
    <location>
        <begin position="22"/>
        <end position="489"/>
    </location>
</feature>
<feature type="domain" description="SusD-like N-terminal" evidence="8">
    <location>
        <begin position="93"/>
        <end position="236"/>
    </location>
</feature>
<evidence type="ECO:0000256" key="1">
    <source>
        <dbReference type="ARBA" id="ARBA00004442"/>
    </source>
</evidence>
<evidence type="ECO:0000259" key="7">
    <source>
        <dbReference type="Pfam" id="PF07980"/>
    </source>
</evidence>
<accession>A0A9D9IMP0</accession>
<evidence type="ECO:0000259" key="8">
    <source>
        <dbReference type="Pfam" id="PF14322"/>
    </source>
</evidence>
<dbReference type="Gene3D" id="2.20.20.130">
    <property type="match status" value="1"/>
</dbReference>